<protein>
    <submittedName>
        <fullName evidence="1">Endonuclease-reverse transcriptase</fullName>
    </submittedName>
</protein>
<name>A0AAV4FJL2_9GAST</name>
<keyword evidence="1" id="KW-0540">Nuclease</keyword>
<accession>A0AAV4FJL2</accession>
<evidence type="ECO:0000313" key="1">
    <source>
        <dbReference type="EMBL" id="GFR73136.1"/>
    </source>
</evidence>
<dbReference type="PANTHER" id="PTHR47027:SF25">
    <property type="entry name" value="REVERSE TRANSCRIPTASE DOMAIN-CONTAINING PROTEIN"/>
    <property type="match status" value="1"/>
</dbReference>
<keyword evidence="2" id="KW-1185">Reference proteome</keyword>
<sequence>MHIGKKKKKVSILIEGTPLEQVTKYQYLGHILKEDVSMKKEIDIRTEKARTKFWKLKELHRRNIKIDTKKRILQCYVFSAFNYGCETWTFTKAVKDKTKSFEMQCYRRVLRISWKEHKTNEEVLQAADVTERLLDQLIERKLRYTGHVIKGKLGTSFAASLGGQN</sequence>
<keyword evidence="1" id="KW-0378">Hydrolase</keyword>
<reference evidence="1 2" key="1">
    <citation type="journal article" date="2021" name="Elife">
        <title>Chloroplast acquisition without the gene transfer in kleptoplastic sea slugs, Plakobranchus ocellatus.</title>
        <authorList>
            <person name="Maeda T."/>
            <person name="Takahashi S."/>
            <person name="Yoshida T."/>
            <person name="Shimamura S."/>
            <person name="Takaki Y."/>
            <person name="Nagai Y."/>
            <person name="Toyoda A."/>
            <person name="Suzuki Y."/>
            <person name="Arimoto A."/>
            <person name="Ishii H."/>
            <person name="Satoh N."/>
            <person name="Nishiyama T."/>
            <person name="Hasebe M."/>
            <person name="Maruyama T."/>
            <person name="Minagawa J."/>
            <person name="Obokata J."/>
            <person name="Shigenobu S."/>
        </authorList>
    </citation>
    <scope>NUCLEOTIDE SEQUENCE [LARGE SCALE GENOMIC DNA]</scope>
</reference>
<dbReference type="EMBL" id="BMAT01007869">
    <property type="protein sequence ID" value="GFR73136.1"/>
    <property type="molecule type" value="Genomic_DNA"/>
</dbReference>
<organism evidence="1 2">
    <name type="scientific">Elysia marginata</name>
    <dbReference type="NCBI Taxonomy" id="1093978"/>
    <lineage>
        <taxon>Eukaryota</taxon>
        <taxon>Metazoa</taxon>
        <taxon>Spiralia</taxon>
        <taxon>Lophotrochozoa</taxon>
        <taxon>Mollusca</taxon>
        <taxon>Gastropoda</taxon>
        <taxon>Heterobranchia</taxon>
        <taxon>Euthyneura</taxon>
        <taxon>Panpulmonata</taxon>
        <taxon>Sacoglossa</taxon>
        <taxon>Placobranchoidea</taxon>
        <taxon>Plakobranchidae</taxon>
        <taxon>Elysia</taxon>
    </lineage>
</organism>
<gene>
    <name evidence="1" type="ORF">ElyMa_003859000</name>
</gene>
<comment type="caution">
    <text evidence="1">The sequence shown here is derived from an EMBL/GenBank/DDBJ whole genome shotgun (WGS) entry which is preliminary data.</text>
</comment>
<keyword evidence="1" id="KW-0255">Endonuclease</keyword>
<proteinExistence type="predicted"/>
<dbReference type="Proteomes" id="UP000762676">
    <property type="component" value="Unassembled WGS sequence"/>
</dbReference>
<dbReference type="GO" id="GO:0004519">
    <property type="term" value="F:endonuclease activity"/>
    <property type="evidence" value="ECO:0007669"/>
    <property type="project" value="UniProtKB-KW"/>
</dbReference>
<dbReference type="PANTHER" id="PTHR47027">
    <property type="entry name" value="REVERSE TRANSCRIPTASE DOMAIN-CONTAINING PROTEIN"/>
    <property type="match status" value="1"/>
</dbReference>
<evidence type="ECO:0000313" key="2">
    <source>
        <dbReference type="Proteomes" id="UP000762676"/>
    </source>
</evidence>
<dbReference type="AlphaFoldDB" id="A0AAV4FJL2"/>